<dbReference type="InterPro" id="IPR026992">
    <property type="entry name" value="DIOX_N"/>
</dbReference>
<dbReference type="InterPro" id="IPR005123">
    <property type="entry name" value="Oxoglu/Fe-dep_dioxygenase_dom"/>
</dbReference>
<evidence type="ECO:0000256" key="7">
    <source>
        <dbReference type="ARBA" id="ARBA00023002"/>
    </source>
</evidence>
<evidence type="ECO:0000256" key="4">
    <source>
        <dbReference type="ARBA" id="ARBA00012885"/>
    </source>
</evidence>
<dbReference type="GO" id="GO:0016706">
    <property type="term" value="F:2-oxoglutarate-dependent dioxygenase activity"/>
    <property type="evidence" value="ECO:0007669"/>
    <property type="project" value="UniProtKB-ARBA"/>
</dbReference>
<dbReference type="InterPro" id="IPR050295">
    <property type="entry name" value="Plant_2OG-oxidoreductases"/>
</dbReference>
<evidence type="ECO:0000256" key="10">
    <source>
        <dbReference type="RuleBase" id="RU003682"/>
    </source>
</evidence>
<dbReference type="GO" id="GO:0002238">
    <property type="term" value="P:response to molecule of fungal origin"/>
    <property type="evidence" value="ECO:0007669"/>
    <property type="project" value="UniProtKB-ARBA"/>
</dbReference>
<evidence type="ECO:0000313" key="17">
    <source>
        <dbReference type="RefSeq" id="XP_071940065.1"/>
    </source>
</evidence>
<reference evidence="13" key="2">
    <citation type="submission" date="2025-04" db="UniProtKB">
        <authorList>
            <consortium name="RefSeq"/>
        </authorList>
    </citation>
    <scope>IDENTIFICATION</scope>
    <source>
        <tissue evidence="13 14">Leaves</tissue>
    </source>
</reference>
<dbReference type="InterPro" id="IPR027443">
    <property type="entry name" value="IPNS-like_sf"/>
</dbReference>
<dbReference type="EC" id="1.14.11.61" evidence="4"/>
<dbReference type="Pfam" id="PF14226">
    <property type="entry name" value="DIOX_N"/>
    <property type="match status" value="1"/>
</dbReference>
<dbReference type="GeneID" id="113720225"/>
<name>A0A6P6VGA4_COFAR</name>
<dbReference type="Pfam" id="PF03171">
    <property type="entry name" value="2OG-FeII_Oxy"/>
    <property type="match status" value="1"/>
</dbReference>
<dbReference type="PROSITE" id="PS51471">
    <property type="entry name" value="FE2OG_OXY"/>
    <property type="match status" value="1"/>
</dbReference>
<dbReference type="GO" id="GO:0046872">
    <property type="term" value="F:metal ion binding"/>
    <property type="evidence" value="ECO:0007669"/>
    <property type="project" value="UniProtKB-KW"/>
</dbReference>
<evidence type="ECO:0000313" key="14">
    <source>
        <dbReference type="RefSeq" id="XP_071940058.1"/>
    </source>
</evidence>
<evidence type="ECO:0000256" key="6">
    <source>
        <dbReference type="ARBA" id="ARBA00022964"/>
    </source>
</evidence>
<comment type="pathway">
    <text evidence="2">Phenylpropanoid metabolism.</text>
</comment>
<dbReference type="Gene3D" id="2.60.120.330">
    <property type="entry name" value="B-lactam Antibiotic, Isopenicillin N Synthase, Chain"/>
    <property type="match status" value="1"/>
</dbReference>
<dbReference type="SUPFAM" id="SSF51197">
    <property type="entry name" value="Clavaminate synthase-like"/>
    <property type="match status" value="1"/>
</dbReference>
<dbReference type="RefSeq" id="XP_071940065.1">
    <property type="nucleotide sequence ID" value="XM_072083964.1"/>
</dbReference>
<proteinExistence type="inferred from homology"/>
<dbReference type="RefSeq" id="XP_071940058.1">
    <property type="nucleotide sequence ID" value="XM_072083957.1"/>
</dbReference>
<keyword evidence="5 10" id="KW-0479">Metal-binding</keyword>
<comment type="similarity">
    <text evidence="3 10">Belongs to the iron/ascorbate-dependent oxidoreductase family.</text>
</comment>
<dbReference type="InterPro" id="IPR044861">
    <property type="entry name" value="IPNS-like_FE2OG_OXY"/>
</dbReference>
<evidence type="ECO:0000256" key="1">
    <source>
        <dbReference type="ARBA" id="ARBA00001961"/>
    </source>
</evidence>
<keyword evidence="6" id="KW-0223">Dioxygenase</keyword>
<accession>A0A6P6VGA4</accession>
<keyword evidence="12" id="KW-1185">Reference proteome</keyword>
<dbReference type="RefSeq" id="XP_071940061.1">
    <property type="nucleotide sequence ID" value="XM_072083960.1"/>
</dbReference>
<evidence type="ECO:0000313" key="16">
    <source>
        <dbReference type="RefSeq" id="XP_071940063.1"/>
    </source>
</evidence>
<sequence length="359" mass="40807">MADSKKTAIALNSNNIKALINEGHGVKGLSEMDLEILPQEFIQPLEERFNVDNTLEEYVPVIDISNWSDPNIENMVCDAAEEWGLIRLVNHGISTEVLSNLRNAAREFFEWPPTEKLKYTINNSPSKNVSLRTSFLPEIEKIHEWHDKLTFTYVSDEEALGLWPPICRKEVLEYIKSCEVLTKKLLKILLKRLNVKEIEETKHSMLMGTKRVNLNYYPKCPQPELAIGIGRHSDSSTITILPQGVIGGLWVRKSESDPWIHVAPINGALVINVGDALEIMSNGRYKSIEHFVTVSKNHNRISMPFFAGPTPCAIIGPFEEVLESTGEEPLYKECLYSEYATHFYSKAHRGKDKIQFVQI</sequence>
<keyword evidence="8 10" id="KW-0408">Iron</keyword>
<evidence type="ECO:0000313" key="15">
    <source>
        <dbReference type="RefSeq" id="XP_071940061.1"/>
    </source>
</evidence>
<evidence type="ECO:0000256" key="2">
    <source>
        <dbReference type="ARBA" id="ARBA00004918"/>
    </source>
</evidence>
<evidence type="ECO:0000256" key="8">
    <source>
        <dbReference type="ARBA" id="ARBA00023004"/>
    </source>
</evidence>
<dbReference type="Proteomes" id="UP001652660">
    <property type="component" value="Chromosome 3e"/>
</dbReference>
<evidence type="ECO:0000256" key="5">
    <source>
        <dbReference type="ARBA" id="ARBA00022723"/>
    </source>
</evidence>
<comment type="cofactor">
    <cofactor evidence="1">
        <name>L-ascorbate</name>
        <dbReference type="ChEBI" id="CHEBI:38290"/>
    </cofactor>
</comment>
<dbReference type="RefSeq" id="XP_027100967.1">
    <property type="nucleotide sequence ID" value="XM_027245166.1"/>
</dbReference>
<keyword evidence="7 10" id="KW-0560">Oxidoreductase</keyword>
<dbReference type="PANTHER" id="PTHR47991">
    <property type="entry name" value="OXOGLUTARATE/IRON-DEPENDENT DIOXYGENASE"/>
    <property type="match status" value="1"/>
</dbReference>
<organism evidence="12 13">
    <name type="scientific">Coffea arabica</name>
    <name type="common">Arabian coffee</name>
    <dbReference type="NCBI Taxonomy" id="13443"/>
    <lineage>
        <taxon>Eukaryota</taxon>
        <taxon>Viridiplantae</taxon>
        <taxon>Streptophyta</taxon>
        <taxon>Embryophyta</taxon>
        <taxon>Tracheophyta</taxon>
        <taxon>Spermatophyta</taxon>
        <taxon>Magnoliopsida</taxon>
        <taxon>eudicotyledons</taxon>
        <taxon>Gunneridae</taxon>
        <taxon>Pentapetalae</taxon>
        <taxon>asterids</taxon>
        <taxon>lamiids</taxon>
        <taxon>Gentianales</taxon>
        <taxon>Rubiaceae</taxon>
        <taxon>Ixoroideae</taxon>
        <taxon>Gardenieae complex</taxon>
        <taxon>Bertiereae - Coffeeae clade</taxon>
        <taxon>Coffeeae</taxon>
        <taxon>Coffea</taxon>
    </lineage>
</organism>
<reference evidence="12" key="1">
    <citation type="journal article" date="2025" name="Foods">
        <title>Unveiling the Microbial Signatures of Arabica Coffee Cherries: Insights into Ripeness Specific Diversity, Functional Traits, and Implications for Quality and Safety.</title>
        <authorList>
            <consortium name="RefSeq"/>
            <person name="Tenea G.N."/>
            <person name="Cifuentes V."/>
            <person name="Reyes P."/>
            <person name="Cevallos-Vallejos M."/>
        </authorList>
    </citation>
    <scope>NUCLEOTIDE SEQUENCE [LARGE SCALE GENOMIC DNA]</scope>
</reference>
<evidence type="ECO:0000313" key="12">
    <source>
        <dbReference type="Proteomes" id="UP001652660"/>
    </source>
</evidence>
<evidence type="ECO:0000256" key="9">
    <source>
        <dbReference type="ARBA" id="ARBA00048503"/>
    </source>
</evidence>
<evidence type="ECO:0000313" key="13">
    <source>
        <dbReference type="RefSeq" id="XP_027100967.1"/>
    </source>
</evidence>
<dbReference type="AlphaFoldDB" id="A0A6P6VGA4"/>
<protein>
    <recommendedName>
        <fullName evidence="4">feruloyl-CoA 6-hydroxylase</fullName>
        <ecNumber evidence="4">1.14.11.61</ecNumber>
    </recommendedName>
</protein>
<feature type="domain" description="Fe2OG dioxygenase" evidence="11">
    <location>
        <begin position="201"/>
        <end position="309"/>
    </location>
</feature>
<dbReference type="FunFam" id="2.60.120.330:FF:000023">
    <property type="entry name" value="Feruloyl CoA ortho-hydroxylase 1"/>
    <property type="match status" value="1"/>
</dbReference>
<dbReference type="RefSeq" id="XP_071940063.1">
    <property type="nucleotide sequence ID" value="XM_072083962.1"/>
</dbReference>
<dbReference type="OrthoDB" id="288590at2759"/>
<evidence type="ECO:0000259" key="11">
    <source>
        <dbReference type="PROSITE" id="PS51471"/>
    </source>
</evidence>
<evidence type="ECO:0000256" key="3">
    <source>
        <dbReference type="ARBA" id="ARBA00008056"/>
    </source>
</evidence>
<comment type="catalytic activity">
    <reaction evidence="9">
        <text>(E)-feruloyl-CoA + 2-oxoglutarate + O2 = (E)-6-hydroxyferuloyl-CoA + succinate + CO2</text>
        <dbReference type="Rhea" id="RHEA:57856"/>
        <dbReference type="ChEBI" id="CHEBI:15379"/>
        <dbReference type="ChEBI" id="CHEBI:16526"/>
        <dbReference type="ChEBI" id="CHEBI:16810"/>
        <dbReference type="ChEBI" id="CHEBI:30031"/>
        <dbReference type="ChEBI" id="CHEBI:87305"/>
        <dbReference type="ChEBI" id="CHEBI:142390"/>
        <dbReference type="EC" id="1.14.11.61"/>
    </reaction>
</comment>
<dbReference type="GO" id="GO:0009805">
    <property type="term" value="P:coumarin biosynthetic process"/>
    <property type="evidence" value="ECO:0007669"/>
    <property type="project" value="UniProtKB-ARBA"/>
</dbReference>
<gene>
    <name evidence="13" type="primary">LOC113720225</name>
    <name evidence="14" type="synonym">LOC113720227</name>
    <name evidence="15" type="synonym">LOC140038574</name>
    <name evidence="16" type="synonym">LOC140038576</name>
    <name evidence="17" type="synonym">LOC140038578</name>
</gene>